<dbReference type="InterPro" id="IPR013324">
    <property type="entry name" value="RNA_pol_sigma_r3/r4-like"/>
</dbReference>
<comment type="caution">
    <text evidence="9">The sequence shown here is derived from an EMBL/GenBank/DDBJ whole genome shotgun (WGS) entry which is preliminary data.</text>
</comment>
<organism evidence="9 10">
    <name type="scientific">Arcicella rigui</name>
    <dbReference type="NCBI Taxonomy" id="797020"/>
    <lineage>
        <taxon>Bacteria</taxon>
        <taxon>Pseudomonadati</taxon>
        <taxon>Bacteroidota</taxon>
        <taxon>Cytophagia</taxon>
        <taxon>Cytophagales</taxon>
        <taxon>Flectobacillaceae</taxon>
        <taxon>Arcicella</taxon>
    </lineage>
</organism>
<dbReference type="InterPro" id="IPR014284">
    <property type="entry name" value="RNA_pol_sigma-70_dom"/>
</dbReference>
<evidence type="ECO:0000256" key="2">
    <source>
        <dbReference type="ARBA" id="ARBA00023015"/>
    </source>
</evidence>
<dbReference type="Pfam" id="PF08281">
    <property type="entry name" value="Sigma70_r4_2"/>
    <property type="match status" value="1"/>
</dbReference>
<keyword evidence="2" id="KW-0805">Transcription regulation</keyword>
<evidence type="ECO:0000259" key="8">
    <source>
        <dbReference type="Pfam" id="PF08281"/>
    </source>
</evidence>
<dbReference type="InterPro" id="IPR007627">
    <property type="entry name" value="RNA_pol_sigma70_r2"/>
</dbReference>
<evidence type="ECO:0000256" key="1">
    <source>
        <dbReference type="ARBA" id="ARBA00010641"/>
    </source>
</evidence>
<dbReference type="PANTHER" id="PTHR43133:SF8">
    <property type="entry name" value="RNA POLYMERASE SIGMA FACTOR HI_1459-RELATED"/>
    <property type="match status" value="1"/>
</dbReference>
<evidence type="ECO:0000256" key="6">
    <source>
        <dbReference type="SAM" id="Phobius"/>
    </source>
</evidence>
<reference evidence="9 10" key="1">
    <citation type="submission" date="2023-12" db="EMBL/GenBank/DDBJ databases">
        <title>Novel species of the genus Arcicella isolated from rivers.</title>
        <authorList>
            <person name="Lu H."/>
        </authorList>
    </citation>
    <scope>NUCLEOTIDE SEQUENCE [LARGE SCALE GENOMIC DNA]</scope>
    <source>
        <strain evidence="9 10">KCTC 23307</strain>
    </source>
</reference>
<keyword evidence="3" id="KW-0731">Sigma factor</keyword>
<evidence type="ECO:0000256" key="3">
    <source>
        <dbReference type="ARBA" id="ARBA00023082"/>
    </source>
</evidence>
<name>A0ABU5Q7R3_9BACT</name>
<dbReference type="InterPro" id="IPR013249">
    <property type="entry name" value="RNA_pol_sigma70_r4_t2"/>
</dbReference>
<dbReference type="Gene3D" id="1.10.1740.10">
    <property type="match status" value="1"/>
</dbReference>
<sequence>MNSKSLSDEQLVTLFIETQKNLYFEHLYDRYADKVYRKCMSFVKDEAKAEDFTHDIFMKLVLNISTYKATAKFSTWLYSITYNYCIDQVRLSKKYVEYPLDYDFDLVEDDDSEFAELEEQRLRKALQQIVPEEKSILLMKYQDELSIKEIASTLAISESAVKMRLLRAKERLKKVYIESALFWGIIITKMLSVLFTNND</sequence>
<accession>A0ABU5Q7R3</accession>
<evidence type="ECO:0000313" key="10">
    <source>
        <dbReference type="Proteomes" id="UP001302949"/>
    </source>
</evidence>
<evidence type="ECO:0000256" key="4">
    <source>
        <dbReference type="ARBA" id="ARBA00023125"/>
    </source>
</evidence>
<keyword evidence="10" id="KW-1185">Reference proteome</keyword>
<keyword evidence="4" id="KW-0238">DNA-binding</keyword>
<dbReference type="CDD" id="cd06171">
    <property type="entry name" value="Sigma70_r4"/>
    <property type="match status" value="1"/>
</dbReference>
<keyword evidence="6" id="KW-1133">Transmembrane helix</keyword>
<dbReference type="RefSeq" id="WP_323296031.1">
    <property type="nucleotide sequence ID" value="NZ_JAYFUM010000007.1"/>
</dbReference>
<dbReference type="Proteomes" id="UP001302949">
    <property type="component" value="Unassembled WGS sequence"/>
</dbReference>
<dbReference type="SUPFAM" id="SSF88659">
    <property type="entry name" value="Sigma3 and sigma4 domains of RNA polymerase sigma factors"/>
    <property type="match status" value="1"/>
</dbReference>
<dbReference type="PANTHER" id="PTHR43133">
    <property type="entry name" value="RNA POLYMERASE ECF-TYPE SIGMA FACTO"/>
    <property type="match status" value="1"/>
</dbReference>
<dbReference type="InterPro" id="IPR036388">
    <property type="entry name" value="WH-like_DNA-bd_sf"/>
</dbReference>
<keyword evidence="5" id="KW-0804">Transcription</keyword>
<dbReference type="EMBL" id="JAYFUM010000007">
    <property type="protein sequence ID" value="MEA5138869.1"/>
    <property type="molecule type" value="Genomic_DNA"/>
</dbReference>
<evidence type="ECO:0000313" key="9">
    <source>
        <dbReference type="EMBL" id="MEA5138869.1"/>
    </source>
</evidence>
<dbReference type="InterPro" id="IPR039425">
    <property type="entry name" value="RNA_pol_sigma-70-like"/>
</dbReference>
<keyword evidence="6" id="KW-0812">Transmembrane</keyword>
<dbReference type="SUPFAM" id="SSF88946">
    <property type="entry name" value="Sigma2 domain of RNA polymerase sigma factors"/>
    <property type="match status" value="1"/>
</dbReference>
<dbReference type="NCBIfam" id="TIGR02937">
    <property type="entry name" value="sigma70-ECF"/>
    <property type="match status" value="1"/>
</dbReference>
<gene>
    <name evidence="9" type="ORF">VB248_06985</name>
</gene>
<keyword evidence="6" id="KW-0472">Membrane</keyword>
<evidence type="ECO:0000256" key="5">
    <source>
        <dbReference type="ARBA" id="ARBA00023163"/>
    </source>
</evidence>
<feature type="transmembrane region" description="Helical" evidence="6">
    <location>
        <begin position="175"/>
        <end position="195"/>
    </location>
</feature>
<dbReference type="Pfam" id="PF04542">
    <property type="entry name" value="Sigma70_r2"/>
    <property type="match status" value="1"/>
</dbReference>
<dbReference type="InterPro" id="IPR013325">
    <property type="entry name" value="RNA_pol_sigma_r2"/>
</dbReference>
<proteinExistence type="inferred from homology"/>
<comment type="similarity">
    <text evidence="1">Belongs to the sigma-70 factor family. ECF subfamily.</text>
</comment>
<feature type="domain" description="RNA polymerase sigma factor 70 region 4 type 2" evidence="8">
    <location>
        <begin position="120"/>
        <end position="172"/>
    </location>
</feature>
<protein>
    <submittedName>
        <fullName evidence="9">RNA polymerase sigma factor</fullName>
    </submittedName>
</protein>
<feature type="domain" description="RNA polymerase sigma-70 region 2" evidence="7">
    <location>
        <begin position="27"/>
        <end position="90"/>
    </location>
</feature>
<dbReference type="Gene3D" id="1.10.10.10">
    <property type="entry name" value="Winged helix-like DNA-binding domain superfamily/Winged helix DNA-binding domain"/>
    <property type="match status" value="1"/>
</dbReference>
<evidence type="ECO:0000259" key="7">
    <source>
        <dbReference type="Pfam" id="PF04542"/>
    </source>
</evidence>